<accession>A0A1W9KTZ1</accession>
<proteinExistence type="predicted"/>
<dbReference type="Proteomes" id="UP000192505">
    <property type="component" value="Unassembled WGS sequence"/>
</dbReference>
<comment type="caution">
    <text evidence="1">The sequence shown here is derived from an EMBL/GenBank/DDBJ whole genome shotgun (WGS) entry which is preliminary data.</text>
</comment>
<name>A0A1W9KTZ1_9BURK</name>
<dbReference type="EMBL" id="MTEI01000006">
    <property type="protein sequence ID" value="OQW87859.1"/>
    <property type="molecule type" value="Genomic_DNA"/>
</dbReference>
<reference evidence="1 2" key="1">
    <citation type="submission" date="2017-01" db="EMBL/GenBank/DDBJ databases">
        <title>Novel large sulfur bacteria in the metagenomes of groundwater-fed chemosynthetic microbial mats in the Lake Huron basin.</title>
        <authorList>
            <person name="Sharrar A.M."/>
            <person name="Flood B.E."/>
            <person name="Bailey J.V."/>
            <person name="Jones D.S."/>
            <person name="Biddanda B."/>
            <person name="Ruberg S.A."/>
            <person name="Marcus D.N."/>
            <person name="Dick G.J."/>
        </authorList>
    </citation>
    <scope>NUCLEOTIDE SEQUENCE [LARGE SCALE GENOMIC DNA]</scope>
    <source>
        <strain evidence="1">A7</strain>
    </source>
</reference>
<sequence length="68" mass="7111">MRFWGAITRGVGVVVRAGPLTRALCPKARSPNPITAPETLLAKQAGGEGEGNDKSKCKGEGLAMFITQ</sequence>
<organism evidence="1 2">
    <name type="scientific">Rhodoferax ferrireducens</name>
    <dbReference type="NCBI Taxonomy" id="192843"/>
    <lineage>
        <taxon>Bacteria</taxon>
        <taxon>Pseudomonadati</taxon>
        <taxon>Pseudomonadota</taxon>
        <taxon>Betaproteobacteria</taxon>
        <taxon>Burkholderiales</taxon>
        <taxon>Comamonadaceae</taxon>
        <taxon>Rhodoferax</taxon>
    </lineage>
</organism>
<gene>
    <name evidence="1" type="ORF">BWK72_11185</name>
</gene>
<evidence type="ECO:0000313" key="2">
    <source>
        <dbReference type="Proteomes" id="UP000192505"/>
    </source>
</evidence>
<dbReference type="AlphaFoldDB" id="A0A1W9KTZ1"/>
<protein>
    <submittedName>
        <fullName evidence="1">Uncharacterized protein</fullName>
    </submittedName>
</protein>
<evidence type="ECO:0000313" key="1">
    <source>
        <dbReference type="EMBL" id="OQW87859.1"/>
    </source>
</evidence>